<evidence type="ECO:0000256" key="13">
    <source>
        <dbReference type="SAM" id="MobiDB-lite"/>
    </source>
</evidence>
<dbReference type="Proteomes" id="UP001497444">
    <property type="component" value="Chromosome 12"/>
</dbReference>
<dbReference type="InterPro" id="IPR002123">
    <property type="entry name" value="Plipid/glycerol_acylTrfase"/>
</dbReference>
<dbReference type="SUPFAM" id="SSF69593">
    <property type="entry name" value="Glycerol-3-phosphate (1)-acyltransferase"/>
    <property type="match status" value="1"/>
</dbReference>
<evidence type="ECO:0000256" key="4">
    <source>
        <dbReference type="ARBA" id="ARBA00022516"/>
    </source>
</evidence>
<evidence type="ECO:0000256" key="3">
    <source>
        <dbReference type="ARBA" id="ARBA00008655"/>
    </source>
</evidence>
<sequence>MRKNGEFKGSQAAGAFGQPPELQQGEQAFNPFLNESRFGSSYEYVKTLVLLPVLLLRVILFVTSLLFGYCTTKIALLGAKNVLTKPFPSWRRALLLPVRLSARMNLFSCGFQWIHVTGKPAPRQEAPILVSNHVTFADPLFIFFRHLPVIVVAHENLSAPVAGDIMKAMQVIAVKRDAPDSRRNASGAIKRKSMCNDWSHVMIFPEASTTNGKALVSFKAGAFAPGLAVQPIVMRYPHVHMDPSWVADGPALYWLLFRLMTQFHNFMSVEYLPVIHPTVMEQKNPHAFAERVRVTMAQALNVPVTQYSYEDAALAMEAVNLNFHSKAAILEFRKFEKVYQLSLKSAKIWLHKFLAMDPRKRGVVTYQEFINALNLPDCALIQQVFSYFDLRDQGFINFSQYAAGIAFVAKHEKHKEAIQATFRFFHRDGDELLDKAQAQSSFHEIIPSITNQQIYLLIDKFNANKAGVIGMADFAQFFEVNPEYLLIFLIAKPDLLSSSKKSFAEDFLNVDRKMTER</sequence>
<keyword evidence="17" id="KW-1185">Reference proteome</keyword>
<evidence type="ECO:0000256" key="12">
    <source>
        <dbReference type="ARBA" id="ARBA00023315"/>
    </source>
</evidence>
<name>A0ABP0W0A9_9BRYO</name>
<feature type="region of interest" description="Disordered" evidence="13">
    <location>
        <begin position="1"/>
        <end position="22"/>
    </location>
</feature>
<organism evidence="16 17">
    <name type="scientific">Sphagnum jensenii</name>
    <dbReference type="NCBI Taxonomy" id="128206"/>
    <lineage>
        <taxon>Eukaryota</taxon>
        <taxon>Viridiplantae</taxon>
        <taxon>Streptophyta</taxon>
        <taxon>Embryophyta</taxon>
        <taxon>Bryophyta</taxon>
        <taxon>Sphagnophytina</taxon>
        <taxon>Sphagnopsida</taxon>
        <taxon>Sphagnales</taxon>
        <taxon>Sphagnaceae</taxon>
        <taxon>Sphagnum</taxon>
    </lineage>
</organism>
<evidence type="ECO:0000256" key="9">
    <source>
        <dbReference type="ARBA" id="ARBA00023136"/>
    </source>
</evidence>
<dbReference type="PANTHER" id="PTHR23063:SF50">
    <property type="entry name" value="PHOSPHOLIPID_GLYCEROL ACYLTRANSFERASE DOMAIN-CONTAINING PROTEIN"/>
    <property type="match status" value="1"/>
</dbReference>
<proteinExistence type="inferred from homology"/>
<evidence type="ECO:0000256" key="8">
    <source>
        <dbReference type="ARBA" id="ARBA00023098"/>
    </source>
</evidence>
<keyword evidence="7 14" id="KW-1133">Transmembrane helix</keyword>
<evidence type="ECO:0000256" key="7">
    <source>
        <dbReference type="ARBA" id="ARBA00022989"/>
    </source>
</evidence>
<evidence type="ECO:0000259" key="15">
    <source>
        <dbReference type="SMART" id="SM00563"/>
    </source>
</evidence>
<accession>A0ABP0W0A9</accession>
<comment type="similarity">
    <text evidence="3">Belongs to the 1-acyl-sn-glycerol-3-phosphate acyltransferase family.</text>
</comment>
<keyword evidence="12" id="KW-0012">Acyltransferase</keyword>
<dbReference type="InterPro" id="IPR011992">
    <property type="entry name" value="EF-hand-dom_pair"/>
</dbReference>
<evidence type="ECO:0000256" key="11">
    <source>
        <dbReference type="ARBA" id="ARBA00023264"/>
    </source>
</evidence>
<dbReference type="CDD" id="cd07991">
    <property type="entry name" value="LPLAT_LPCAT1-like"/>
    <property type="match status" value="1"/>
</dbReference>
<dbReference type="SMART" id="SM00563">
    <property type="entry name" value="PlsC"/>
    <property type="match status" value="1"/>
</dbReference>
<dbReference type="InterPro" id="IPR045252">
    <property type="entry name" value="LPCAT1-like"/>
</dbReference>
<evidence type="ECO:0000313" key="17">
    <source>
        <dbReference type="Proteomes" id="UP001497444"/>
    </source>
</evidence>
<dbReference type="Pfam" id="PF01553">
    <property type="entry name" value="Acyltransferase"/>
    <property type="match status" value="1"/>
</dbReference>
<evidence type="ECO:0000256" key="10">
    <source>
        <dbReference type="ARBA" id="ARBA00023209"/>
    </source>
</evidence>
<comment type="subcellular location">
    <subcellularLocation>
        <location evidence="1">Membrane</location>
    </subcellularLocation>
</comment>
<keyword evidence="9 14" id="KW-0472">Membrane</keyword>
<evidence type="ECO:0000256" key="14">
    <source>
        <dbReference type="SAM" id="Phobius"/>
    </source>
</evidence>
<protein>
    <recommendedName>
        <fullName evidence="15">Phospholipid/glycerol acyltransferase domain-containing protein</fullName>
    </recommendedName>
</protein>
<dbReference type="SUPFAM" id="SSF47473">
    <property type="entry name" value="EF-hand"/>
    <property type="match status" value="1"/>
</dbReference>
<evidence type="ECO:0000256" key="6">
    <source>
        <dbReference type="ARBA" id="ARBA00022692"/>
    </source>
</evidence>
<keyword evidence="4" id="KW-0444">Lipid biosynthesis</keyword>
<feature type="domain" description="Phospholipid/glycerol acyltransferase" evidence="15">
    <location>
        <begin position="127"/>
        <end position="237"/>
    </location>
</feature>
<feature type="transmembrane region" description="Helical" evidence="14">
    <location>
        <begin position="47"/>
        <end position="69"/>
    </location>
</feature>
<keyword evidence="8" id="KW-0443">Lipid metabolism</keyword>
<gene>
    <name evidence="16" type="ORF">CSSPJE1EN1_LOCUS4495</name>
</gene>
<evidence type="ECO:0000256" key="5">
    <source>
        <dbReference type="ARBA" id="ARBA00022679"/>
    </source>
</evidence>
<keyword evidence="11" id="KW-1208">Phospholipid metabolism</keyword>
<keyword evidence="10" id="KW-0594">Phospholipid biosynthesis</keyword>
<dbReference type="PANTHER" id="PTHR23063">
    <property type="entry name" value="PHOSPHOLIPID ACYLTRANSFERASE"/>
    <property type="match status" value="1"/>
</dbReference>
<dbReference type="Gene3D" id="1.10.238.10">
    <property type="entry name" value="EF-hand"/>
    <property type="match status" value="1"/>
</dbReference>
<evidence type="ECO:0000256" key="2">
    <source>
        <dbReference type="ARBA" id="ARBA00005074"/>
    </source>
</evidence>
<keyword evidence="5" id="KW-0808">Transferase</keyword>
<comment type="pathway">
    <text evidence="2">Lipid metabolism; phospholipid metabolism.</text>
</comment>
<evidence type="ECO:0000313" key="16">
    <source>
        <dbReference type="EMBL" id="CAK9259017.1"/>
    </source>
</evidence>
<evidence type="ECO:0000256" key="1">
    <source>
        <dbReference type="ARBA" id="ARBA00004370"/>
    </source>
</evidence>
<dbReference type="EMBL" id="OZ020107">
    <property type="protein sequence ID" value="CAK9259017.1"/>
    <property type="molecule type" value="Genomic_DNA"/>
</dbReference>
<reference evidence="16" key="1">
    <citation type="submission" date="2024-02" db="EMBL/GenBank/DDBJ databases">
        <authorList>
            <consortium name="ELIXIR-Norway"/>
            <consortium name="Elixir Norway"/>
        </authorList>
    </citation>
    <scope>NUCLEOTIDE SEQUENCE</scope>
</reference>
<keyword evidence="6 14" id="KW-0812">Transmembrane</keyword>